<dbReference type="Pfam" id="PF00096">
    <property type="entry name" value="zf-C2H2"/>
    <property type="match status" value="2"/>
</dbReference>
<dbReference type="InterPro" id="IPR036236">
    <property type="entry name" value="Znf_C2H2_sf"/>
</dbReference>
<evidence type="ECO:0000256" key="2">
    <source>
        <dbReference type="ARBA" id="ARBA00022737"/>
    </source>
</evidence>
<dbReference type="Gene3D" id="3.30.160.60">
    <property type="entry name" value="Classic Zinc Finger"/>
    <property type="match status" value="2"/>
</dbReference>
<dbReference type="FunFam" id="3.30.160.60:FF:000125">
    <property type="entry name" value="Putative zinc finger protein 143"/>
    <property type="match status" value="1"/>
</dbReference>
<evidence type="ECO:0000256" key="5">
    <source>
        <dbReference type="PROSITE-ProRule" id="PRU00042"/>
    </source>
</evidence>
<protein>
    <recommendedName>
        <fullName evidence="7">C2H2-type domain-containing protein</fullName>
    </recommendedName>
</protein>
<dbReference type="OrthoDB" id="6365676at2759"/>
<feature type="region of interest" description="Disordered" evidence="6">
    <location>
        <begin position="125"/>
        <end position="179"/>
    </location>
</feature>
<dbReference type="PROSITE" id="PS00028">
    <property type="entry name" value="ZINC_FINGER_C2H2_1"/>
    <property type="match status" value="2"/>
</dbReference>
<feature type="non-terminal residue" evidence="8">
    <location>
        <position position="268"/>
    </location>
</feature>
<dbReference type="PANTHER" id="PTHR23235">
    <property type="entry name" value="KRUEPPEL-LIKE TRANSCRIPTION FACTOR"/>
    <property type="match status" value="1"/>
</dbReference>
<feature type="domain" description="C2H2-type" evidence="7">
    <location>
        <begin position="210"/>
        <end position="239"/>
    </location>
</feature>
<evidence type="ECO:0000256" key="1">
    <source>
        <dbReference type="ARBA" id="ARBA00022723"/>
    </source>
</evidence>
<feature type="region of interest" description="Disordered" evidence="6">
    <location>
        <begin position="247"/>
        <end position="268"/>
    </location>
</feature>
<keyword evidence="9" id="KW-1185">Reference proteome</keyword>
<dbReference type="PROSITE" id="PS50157">
    <property type="entry name" value="ZINC_FINGER_C2H2_2"/>
    <property type="match status" value="2"/>
</dbReference>
<dbReference type="PANTHER" id="PTHR23235:SF120">
    <property type="entry name" value="KRUPPEL-LIKE FACTOR 15"/>
    <property type="match status" value="1"/>
</dbReference>
<evidence type="ECO:0000259" key="7">
    <source>
        <dbReference type="PROSITE" id="PS50157"/>
    </source>
</evidence>
<dbReference type="InterPro" id="IPR013087">
    <property type="entry name" value="Znf_C2H2_type"/>
</dbReference>
<dbReference type="GO" id="GO:0000978">
    <property type="term" value="F:RNA polymerase II cis-regulatory region sequence-specific DNA binding"/>
    <property type="evidence" value="ECO:0007669"/>
    <property type="project" value="TreeGrafter"/>
</dbReference>
<dbReference type="GO" id="GO:0000981">
    <property type="term" value="F:DNA-binding transcription factor activity, RNA polymerase II-specific"/>
    <property type="evidence" value="ECO:0007669"/>
    <property type="project" value="TreeGrafter"/>
</dbReference>
<dbReference type="SMART" id="SM00355">
    <property type="entry name" value="ZnF_C2H2"/>
    <property type="match status" value="2"/>
</dbReference>
<feature type="region of interest" description="Disordered" evidence="6">
    <location>
        <begin position="1"/>
        <end position="35"/>
    </location>
</feature>
<feature type="domain" description="C2H2-type" evidence="7">
    <location>
        <begin position="180"/>
        <end position="209"/>
    </location>
</feature>
<dbReference type="EMBL" id="JAAAHW010004618">
    <property type="protein sequence ID" value="KAF9972798.1"/>
    <property type="molecule type" value="Genomic_DNA"/>
</dbReference>
<accession>A0A9P6JJ77</accession>
<evidence type="ECO:0000313" key="9">
    <source>
        <dbReference type="Proteomes" id="UP000749646"/>
    </source>
</evidence>
<keyword evidence="3 5" id="KW-0863">Zinc-finger</keyword>
<keyword evidence="2" id="KW-0677">Repeat</keyword>
<keyword evidence="1" id="KW-0479">Metal-binding</keyword>
<evidence type="ECO:0000256" key="3">
    <source>
        <dbReference type="ARBA" id="ARBA00022771"/>
    </source>
</evidence>
<dbReference type="Proteomes" id="UP000749646">
    <property type="component" value="Unassembled WGS sequence"/>
</dbReference>
<proteinExistence type="predicted"/>
<organism evidence="8 9">
    <name type="scientific">Modicella reniformis</name>
    <dbReference type="NCBI Taxonomy" id="1440133"/>
    <lineage>
        <taxon>Eukaryota</taxon>
        <taxon>Fungi</taxon>
        <taxon>Fungi incertae sedis</taxon>
        <taxon>Mucoromycota</taxon>
        <taxon>Mortierellomycotina</taxon>
        <taxon>Mortierellomycetes</taxon>
        <taxon>Mortierellales</taxon>
        <taxon>Mortierellaceae</taxon>
        <taxon>Modicella</taxon>
    </lineage>
</organism>
<gene>
    <name evidence="8" type="ORF">BGZ65_009599</name>
</gene>
<evidence type="ECO:0000256" key="4">
    <source>
        <dbReference type="ARBA" id="ARBA00022833"/>
    </source>
</evidence>
<comment type="caution">
    <text evidence="8">The sequence shown here is derived from an EMBL/GenBank/DDBJ whole genome shotgun (WGS) entry which is preliminary data.</text>
</comment>
<evidence type="ECO:0000313" key="8">
    <source>
        <dbReference type="EMBL" id="KAF9972798.1"/>
    </source>
</evidence>
<feature type="compositionally biased region" description="Low complexity" evidence="6">
    <location>
        <begin position="155"/>
        <end position="178"/>
    </location>
</feature>
<reference evidence="8" key="1">
    <citation type="journal article" date="2020" name="Fungal Divers.">
        <title>Resolving the Mortierellaceae phylogeny through synthesis of multi-gene phylogenetics and phylogenomics.</title>
        <authorList>
            <person name="Vandepol N."/>
            <person name="Liber J."/>
            <person name="Desiro A."/>
            <person name="Na H."/>
            <person name="Kennedy M."/>
            <person name="Barry K."/>
            <person name="Grigoriev I.V."/>
            <person name="Miller A.N."/>
            <person name="O'Donnell K."/>
            <person name="Stajich J.E."/>
            <person name="Bonito G."/>
        </authorList>
    </citation>
    <scope>NUCLEOTIDE SEQUENCE</scope>
    <source>
        <strain evidence="8">MES-2147</strain>
    </source>
</reference>
<keyword evidence="4" id="KW-0862">Zinc</keyword>
<dbReference type="AlphaFoldDB" id="A0A9P6JJ77"/>
<dbReference type="GO" id="GO:0008270">
    <property type="term" value="F:zinc ion binding"/>
    <property type="evidence" value="ECO:0007669"/>
    <property type="project" value="UniProtKB-KW"/>
</dbReference>
<name>A0A9P6JJ77_9FUNG</name>
<sequence length="268" mass="30826">MSSDRQSAFSPVERRANKQEMYSPPGHTTPRNDCVRYPDSIPQHSYHHQHRSSSPSLYYNNYETHGDFRSGFHHYQHDSYHTESNIGYRSNSGNNHTSYNRHSGYPEHANYAMRASYDEHYDPREDDHLDSNDNHLQSGINVNGMMMTDNKHRNNSISSNASSTTSSNSNSNSASTANKHPCKFPTCGWSFKRFEHLKRHMLVHTKERPFVCEFKGCEKSFSRSDNFSAHLRTHTKKSITTRKPDRHLMMDPMNHMPGAAGEQGTMGI</sequence>
<evidence type="ECO:0000256" key="6">
    <source>
        <dbReference type="SAM" id="MobiDB-lite"/>
    </source>
</evidence>
<dbReference type="SUPFAM" id="SSF57667">
    <property type="entry name" value="beta-beta-alpha zinc fingers"/>
    <property type="match status" value="1"/>
</dbReference>